<sequence length="82" mass="9040">MNIIDGMKTKVLLFGQLAEAAAPEMEIFDVRDTDQLVQEINKRFPALSSMHYRIAVNKNLITENTTITNTTTVALLPAFSGG</sequence>
<keyword evidence="2" id="KW-1185">Reference proteome</keyword>
<dbReference type="InterPro" id="IPR016155">
    <property type="entry name" value="Mopterin_synth/thiamin_S_b"/>
</dbReference>
<comment type="caution">
    <text evidence="1">The sequence shown here is derived from an EMBL/GenBank/DDBJ whole genome shotgun (WGS) entry which is preliminary data.</text>
</comment>
<dbReference type="Gene3D" id="3.10.20.30">
    <property type="match status" value="1"/>
</dbReference>
<evidence type="ECO:0000313" key="1">
    <source>
        <dbReference type="EMBL" id="SDW63820.1"/>
    </source>
</evidence>
<dbReference type="AlphaFoldDB" id="A0A8X8IEF9"/>
<organism evidence="1 2">
    <name type="scientific">Hydrobacter penzbergensis</name>
    <dbReference type="NCBI Taxonomy" id="1235997"/>
    <lineage>
        <taxon>Bacteria</taxon>
        <taxon>Pseudomonadati</taxon>
        <taxon>Bacteroidota</taxon>
        <taxon>Chitinophagia</taxon>
        <taxon>Chitinophagales</taxon>
        <taxon>Chitinophagaceae</taxon>
        <taxon>Hydrobacter</taxon>
    </lineage>
</organism>
<reference evidence="1 2" key="1">
    <citation type="submission" date="2016-10" db="EMBL/GenBank/DDBJ databases">
        <authorList>
            <person name="Varghese N."/>
            <person name="Submissions S."/>
        </authorList>
    </citation>
    <scope>NUCLEOTIDE SEQUENCE [LARGE SCALE GENOMIC DNA]</scope>
    <source>
        <strain evidence="1 2">DSM 25353</strain>
    </source>
</reference>
<gene>
    <name evidence="1" type="ORF">SAMN05444410_104179</name>
</gene>
<accession>A0A8X8IEF9</accession>
<evidence type="ECO:0000313" key="2">
    <source>
        <dbReference type="Proteomes" id="UP000198711"/>
    </source>
</evidence>
<dbReference type="InterPro" id="IPR003749">
    <property type="entry name" value="ThiS/MoaD-like"/>
</dbReference>
<dbReference type="InterPro" id="IPR012675">
    <property type="entry name" value="Beta-grasp_dom_sf"/>
</dbReference>
<name>A0A8X8IEF9_9BACT</name>
<dbReference type="EMBL" id="FNNO01000004">
    <property type="protein sequence ID" value="SDW63820.1"/>
    <property type="molecule type" value="Genomic_DNA"/>
</dbReference>
<proteinExistence type="predicted"/>
<dbReference type="Proteomes" id="UP000198711">
    <property type="component" value="Unassembled WGS sequence"/>
</dbReference>
<dbReference type="Pfam" id="PF02597">
    <property type="entry name" value="ThiS"/>
    <property type="match status" value="1"/>
</dbReference>
<protein>
    <submittedName>
        <fullName evidence="1">Molybdopterin synthase subunit MoaD</fullName>
    </submittedName>
</protein>
<dbReference type="SUPFAM" id="SSF54285">
    <property type="entry name" value="MoaD/ThiS"/>
    <property type="match status" value="1"/>
</dbReference>